<keyword evidence="7" id="KW-0418">Kinase</keyword>
<evidence type="ECO:0000256" key="1">
    <source>
        <dbReference type="ARBA" id="ARBA00012425"/>
    </source>
</evidence>
<keyword evidence="3" id="KW-0067">ATP-binding</keyword>
<dbReference type="GO" id="GO:0010468">
    <property type="term" value="P:regulation of gene expression"/>
    <property type="evidence" value="ECO:0007669"/>
    <property type="project" value="TreeGrafter"/>
</dbReference>
<dbReference type="PANTHER" id="PTHR24056">
    <property type="entry name" value="CELL DIVISION PROTEIN KINASE"/>
    <property type="match status" value="1"/>
</dbReference>
<evidence type="ECO:0000256" key="3">
    <source>
        <dbReference type="ARBA" id="ARBA00022840"/>
    </source>
</evidence>
<dbReference type="GO" id="GO:0004693">
    <property type="term" value="F:cyclin-dependent protein serine/threonine kinase activity"/>
    <property type="evidence" value="ECO:0007669"/>
    <property type="project" value="UniProtKB-EC"/>
</dbReference>
<dbReference type="SMART" id="SM00220">
    <property type="entry name" value="S_TKc"/>
    <property type="match status" value="1"/>
</dbReference>
<dbReference type="GO" id="GO:0010389">
    <property type="term" value="P:regulation of G2/M transition of mitotic cell cycle"/>
    <property type="evidence" value="ECO:0007669"/>
    <property type="project" value="TreeGrafter"/>
</dbReference>
<dbReference type="GO" id="GO:0030332">
    <property type="term" value="F:cyclin binding"/>
    <property type="evidence" value="ECO:0007669"/>
    <property type="project" value="TreeGrafter"/>
</dbReference>
<feature type="domain" description="Protein kinase" evidence="6">
    <location>
        <begin position="42"/>
        <end position="332"/>
    </location>
</feature>
<dbReference type="InterPro" id="IPR011009">
    <property type="entry name" value="Kinase-like_dom_sf"/>
</dbReference>
<keyword evidence="7" id="KW-0808">Transferase</keyword>
<dbReference type="PROSITE" id="PS50011">
    <property type="entry name" value="PROTEIN_KINASE_DOM"/>
    <property type="match status" value="1"/>
</dbReference>
<dbReference type="GO" id="GO:0000082">
    <property type="term" value="P:G1/S transition of mitotic cell cycle"/>
    <property type="evidence" value="ECO:0007669"/>
    <property type="project" value="TreeGrafter"/>
</dbReference>
<evidence type="ECO:0000313" key="7">
    <source>
        <dbReference type="EMBL" id="PYH94291.1"/>
    </source>
</evidence>
<dbReference type="VEuPathDB" id="FungiDB:BO71DRAFT_379772"/>
<accession>A0A319DAS8</accession>
<dbReference type="InterPro" id="IPR050108">
    <property type="entry name" value="CDK"/>
</dbReference>
<evidence type="ECO:0000313" key="8">
    <source>
        <dbReference type="Proteomes" id="UP000247810"/>
    </source>
</evidence>
<reference evidence="7 8" key="1">
    <citation type="submission" date="2018-02" db="EMBL/GenBank/DDBJ databases">
        <title>The genomes of Aspergillus section Nigri reveals drivers in fungal speciation.</title>
        <authorList>
            <consortium name="DOE Joint Genome Institute"/>
            <person name="Vesth T.C."/>
            <person name="Nybo J."/>
            <person name="Theobald S."/>
            <person name="Brandl J."/>
            <person name="Frisvad J.C."/>
            <person name="Nielsen K.F."/>
            <person name="Lyhne E.K."/>
            <person name="Kogle M.E."/>
            <person name="Kuo A."/>
            <person name="Riley R."/>
            <person name="Clum A."/>
            <person name="Nolan M."/>
            <person name="Lipzen A."/>
            <person name="Salamov A."/>
            <person name="Henrissat B."/>
            <person name="Wiebenga A."/>
            <person name="De vries R.P."/>
            <person name="Grigoriev I.V."/>
            <person name="Mortensen U.H."/>
            <person name="Andersen M.R."/>
            <person name="Baker S.E."/>
        </authorList>
    </citation>
    <scope>NUCLEOTIDE SEQUENCE [LARGE SCALE GENOMIC DNA]</scope>
    <source>
        <strain evidence="7 8">CBS 707.79</strain>
    </source>
</reference>
<dbReference type="InterPro" id="IPR000719">
    <property type="entry name" value="Prot_kinase_dom"/>
</dbReference>
<name>A0A319DAS8_9EURO</name>
<keyword evidence="8" id="KW-1185">Reference proteome</keyword>
<dbReference type="GO" id="GO:0000307">
    <property type="term" value="C:cyclin-dependent protein kinase holoenzyme complex"/>
    <property type="evidence" value="ECO:0007669"/>
    <property type="project" value="TreeGrafter"/>
</dbReference>
<dbReference type="OrthoDB" id="5979581at2759"/>
<dbReference type="EC" id="2.7.11.22" evidence="1"/>
<keyword evidence="2" id="KW-0547">Nucleotide-binding</keyword>
<protein>
    <recommendedName>
        <fullName evidence="1">cyclin-dependent kinase</fullName>
        <ecNumber evidence="1">2.7.11.22</ecNumber>
    </recommendedName>
</protein>
<dbReference type="AlphaFoldDB" id="A0A319DAS8"/>
<sequence>MKVSYPRFTCPARIRLLGFPQRSRIATPRFRFEFPSAPLSSVVSPGLIGHGEGGARYRLAHPLGTLLPGKSPNVWLALDDSKPDVEYIVRRPPGDDHEGSRSSALSAFQHELEMQRLFAQDPMIRRLIDYVPDSEPHGPMMVLEAFTDSLWDARNARAFTMQEIKWIMKGVLLGIFTVHMKGLVCTVSKPSTREITSLTYRSPEVHFGKTWTTSTDVWSWGIILAQLLQAQVDFKSPGMYASISTGTLAEKEITIRNQLAIDFDLASVPFYAEDERCVKMLPTPQPEEAYMWANTMVEMGVAGEDIRFLVQVLNPDPSARLTVREILESGYLEC</sequence>
<dbReference type="EMBL" id="KZ825874">
    <property type="protein sequence ID" value="PYH94291.1"/>
    <property type="molecule type" value="Genomic_DNA"/>
</dbReference>
<evidence type="ECO:0000256" key="5">
    <source>
        <dbReference type="ARBA" id="ARBA00048367"/>
    </source>
</evidence>
<dbReference type="Proteomes" id="UP000247810">
    <property type="component" value="Unassembled WGS sequence"/>
</dbReference>
<dbReference type="GO" id="GO:0005524">
    <property type="term" value="F:ATP binding"/>
    <property type="evidence" value="ECO:0007669"/>
    <property type="project" value="UniProtKB-KW"/>
</dbReference>
<dbReference type="STRING" id="1448320.A0A319DAS8"/>
<gene>
    <name evidence="7" type="ORF">BO71DRAFT_379772</name>
</gene>
<dbReference type="PANTHER" id="PTHR24056:SF537">
    <property type="entry name" value="KINASE, PUTATIVE-RELATED"/>
    <property type="match status" value="1"/>
</dbReference>
<proteinExistence type="predicted"/>
<comment type="catalytic activity">
    <reaction evidence="5">
        <text>L-seryl-[protein] + ATP = O-phospho-L-seryl-[protein] + ADP + H(+)</text>
        <dbReference type="Rhea" id="RHEA:17989"/>
        <dbReference type="Rhea" id="RHEA-COMP:9863"/>
        <dbReference type="Rhea" id="RHEA-COMP:11604"/>
        <dbReference type="ChEBI" id="CHEBI:15378"/>
        <dbReference type="ChEBI" id="CHEBI:29999"/>
        <dbReference type="ChEBI" id="CHEBI:30616"/>
        <dbReference type="ChEBI" id="CHEBI:83421"/>
        <dbReference type="ChEBI" id="CHEBI:456216"/>
        <dbReference type="EC" id="2.7.11.22"/>
    </reaction>
</comment>
<evidence type="ECO:0000259" key="6">
    <source>
        <dbReference type="PROSITE" id="PS50011"/>
    </source>
</evidence>
<dbReference type="SUPFAM" id="SSF56112">
    <property type="entry name" value="Protein kinase-like (PK-like)"/>
    <property type="match status" value="1"/>
</dbReference>
<dbReference type="Pfam" id="PF00069">
    <property type="entry name" value="Pkinase"/>
    <property type="match status" value="1"/>
</dbReference>
<dbReference type="Gene3D" id="1.10.510.10">
    <property type="entry name" value="Transferase(Phosphotransferase) domain 1"/>
    <property type="match status" value="1"/>
</dbReference>
<comment type="catalytic activity">
    <reaction evidence="4">
        <text>L-threonyl-[protein] + ATP = O-phospho-L-threonyl-[protein] + ADP + H(+)</text>
        <dbReference type="Rhea" id="RHEA:46608"/>
        <dbReference type="Rhea" id="RHEA-COMP:11060"/>
        <dbReference type="Rhea" id="RHEA-COMP:11605"/>
        <dbReference type="ChEBI" id="CHEBI:15378"/>
        <dbReference type="ChEBI" id="CHEBI:30013"/>
        <dbReference type="ChEBI" id="CHEBI:30616"/>
        <dbReference type="ChEBI" id="CHEBI:61977"/>
        <dbReference type="ChEBI" id="CHEBI:456216"/>
        <dbReference type="EC" id="2.7.11.22"/>
    </reaction>
</comment>
<organism evidence="7 8">
    <name type="scientific">Aspergillus ellipticus CBS 707.79</name>
    <dbReference type="NCBI Taxonomy" id="1448320"/>
    <lineage>
        <taxon>Eukaryota</taxon>
        <taxon>Fungi</taxon>
        <taxon>Dikarya</taxon>
        <taxon>Ascomycota</taxon>
        <taxon>Pezizomycotina</taxon>
        <taxon>Eurotiomycetes</taxon>
        <taxon>Eurotiomycetidae</taxon>
        <taxon>Eurotiales</taxon>
        <taxon>Aspergillaceae</taxon>
        <taxon>Aspergillus</taxon>
        <taxon>Aspergillus subgen. Circumdati</taxon>
    </lineage>
</organism>
<dbReference type="GO" id="GO:0005737">
    <property type="term" value="C:cytoplasm"/>
    <property type="evidence" value="ECO:0007669"/>
    <property type="project" value="TreeGrafter"/>
</dbReference>
<dbReference type="GO" id="GO:0005634">
    <property type="term" value="C:nucleus"/>
    <property type="evidence" value="ECO:0007669"/>
    <property type="project" value="TreeGrafter"/>
</dbReference>
<evidence type="ECO:0000256" key="4">
    <source>
        <dbReference type="ARBA" id="ARBA00047811"/>
    </source>
</evidence>
<evidence type="ECO:0000256" key="2">
    <source>
        <dbReference type="ARBA" id="ARBA00022741"/>
    </source>
</evidence>
<dbReference type="GO" id="GO:0007165">
    <property type="term" value="P:signal transduction"/>
    <property type="evidence" value="ECO:0007669"/>
    <property type="project" value="TreeGrafter"/>
</dbReference>